<protein>
    <recommendedName>
        <fullName evidence="1">DUF7918 domain-containing protein</fullName>
    </recommendedName>
</protein>
<dbReference type="Pfam" id="PF25534">
    <property type="entry name" value="DUF7918"/>
    <property type="match status" value="1"/>
</dbReference>
<gene>
    <name evidence="2" type="ORF">ColSpa_10174</name>
</gene>
<comment type="caution">
    <text evidence="2">The sequence shown here is derived from an EMBL/GenBank/DDBJ whole genome shotgun (WGS) entry which is preliminary data.</text>
</comment>
<dbReference type="RefSeq" id="XP_049132343.1">
    <property type="nucleotide sequence ID" value="XM_049276386.1"/>
</dbReference>
<sequence length="114" mass="13073">MVTAEYLNNRNPIAAYTFKYRSRDALHKELVIPRSPSPGPIDGMSEAEIRRLAVERLDDINNNRGSPAVKQEDGRPIIKREYAEIVDLTEEPVKRKWKKVKIEGNRVAIDLTDD</sequence>
<evidence type="ECO:0000259" key="1">
    <source>
        <dbReference type="Pfam" id="PF25534"/>
    </source>
</evidence>
<name>A0AA37PD19_9PEZI</name>
<organism evidence="2 3">
    <name type="scientific">Colletotrichum spaethianum</name>
    <dbReference type="NCBI Taxonomy" id="700344"/>
    <lineage>
        <taxon>Eukaryota</taxon>
        <taxon>Fungi</taxon>
        <taxon>Dikarya</taxon>
        <taxon>Ascomycota</taxon>
        <taxon>Pezizomycotina</taxon>
        <taxon>Sordariomycetes</taxon>
        <taxon>Hypocreomycetidae</taxon>
        <taxon>Glomerellales</taxon>
        <taxon>Glomerellaceae</taxon>
        <taxon>Colletotrichum</taxon>
        <taxon>Colletotrichum spaethianum species complex</taxon>
    </lineage>
</organism>
<evidence type="ECO:0000313" key="2">
    <source>
        <dbReference type="EMBL" id="GKT49993.1"/>
    </source>
</evidence>
<keyword evidence="3" id="KW-1185">Reference proteome</keyword>
<dbReference type="Proteomes" id="UP001055115">
    <property type="component" value="Unassembled WGS sequence"/>
</dbReference>
<feature type="domain" description="DUF7918" evidence="1">
    <location>
        <begin position="2"/>
        <end position="35"/>
    </location>
</feature>
<dbReference type="GeneID" id="73330976"/>
<dbReference type="InterPro" id="IPR057678">
    <property type="entry name" value="DUF7918"/>
</dbReference>
<reference evidence="2 3" key="1">
    <citation type="submission" date="2022-03" db="EMBL/GenBank/DDBJ databases">
        <title>Genome data of Colletotrichum spp.</title>
        <authorList>
            <person name="Utami Y.D."/>
            <person name="Hiruma K."/>
        </authorList>
    </citation>
    <scope>NUCLEOTIDE SEQUENCE [LARGE SCALE GENOMIC DNA]</scope>
    <source>
        <strain evidence="2 3">MAFF 239500</strain>
    </source>
</reference>
<evidence type="ECO:0000313" key="3">
    <source>
        <dbReference type="Proteomes" id="UP001055115"/>
    </source>
</evidence>
<dbReference type="AlphaFoldDB" id="A0AA37PD19"/>
<accession>A0AA37PD19</accession>
<proteinExistence type="predicted"/>
<dbReference type="EMBL" id="BQXU01000033">
    <property type="protein sequence ID" value="GKT49993.1"/>
    <property type="molecule type" value="Genomic_DNA"/>
</dbReference>